<reference evidence="3 4" key="1">
    <citation type="journal article" date="1998" name="DNA Res.">
        <title>Complete sequence and gene organization of the genome of a hyper-thermophilic archaebacterium, Pyrococcus horikoshii OT3.</title>
        <authorList>
            <person name="Kawarabayasi Y."/>
            <person name="Sawada M."/>
            <person name="Horikawa H."/>
            <person name="Haikawa Y."/>
            <person name="Hino Y."/>
            <person name="Yamamoto S."/>
            <person name="Sekine M."/>
            <person name="Baba S."/>
            <person name="Kosugi H."/>
            <person name="Hosoyama A."/>
            <person name="Nagai Y."/>
            <person name="Sakai M."/>
            <person name="Ogura K."/>
            <person name="Otuka R."/>
            <person name="Nakazawa H."/>
            <person name="Takamiya M."/>
            <person name="Ohfuku Y."/>
            <person name="Funahashi T."/>
            <person name="Tanaka T."/>
            <person name="Kudoh Y."/>
            <person name="Yamazaki J."/>
            <person name="Kushida N."/>
            <person name="Oguchi A."/>
            <person name="Aoki K."/>
            <person name="Nakamura Y."/>
            <person name="Robb T.F."/>
            <person name="Horikoshi K."/>
            <person name="Masuchi Y."/>
            <person name="Shizuya H."/>
            <person name="Kikuchi H."/>
        </authorList>
    </citation>
    <scope>NUCLEOTIDE SEQUENCE [LARGE SCALE GENOMIC DNA]</scope>
    <source>
        <strain evidence="4">ATCC 700860 / DSM 12428 / JCM 9974 / NBRC 100139 / OT-3</strain>
    </source>
</reference>
<evidence type="ECO:0000313" key="4">
    <source>
        <dbReference type="Proteomes" id="UP000000752"/>
    </source>
</evidence>
<keyword evidence="4" id="KW-1185">Reference proteome</keyword>
<dbReference type="Pfam" id="PF02579">
    <property type="entry name" value="Nitro_FeMo-Co"/>
    <property type="match status" value="1"/>
</dbReference>
<evidence type="ECO:0000259" key="2">
    <source>
        <dbReference type="Pfam" id="PF02579"/>
    </source>
</evidence>
<dbReference type="EMBL" id="BA000001">
    <property type="protein sequence ID" value="BAA30489.1"/>
    <property type="molecule type" value="Genomic_DNA"/>
</dbReference>
<feature type="region of interest" description="Disordered" evidence="1">
    <location>
        <begin position="158"/>
        <end position="177"/>
    </location>
</feature>
<dbReference type="KEGG" id="pho:PH1383"/>
<protein>
    <recommendedName>
        <fullName evidence="2">Dinitrogenase iron-molybdenum cofactor biosynthesis domain-containing protein</fullName>
    </recommendedName>
</protein>
<dbReference type="STRING" id="70601.gene:9378359"/>
<dbReference type="CDD" id="cd00851">
    <property type="entry name" value="MTH1175"/>
    <property type="match status" value="1"/>
</dbReference>
<feature type="domain" description="Dinitrogenase iron-molybdenum cofactor biosynthesis" evidence="2">
    <location>
        <begin position="53"/>
        <end position="147"/>
    </location>
</feature>
<dbReference type="PIR" id="A71011">
    <property type="entry name" value="A71011"/>
</dbReference>
<feature type="compositionally biased region" description="Basic residues" evidence="1">
    <location>
        <begin position="164"/>
        <end position="177"/>
    </location>
</feature>
<dbReference type="Gene3D" id="3.30.420.130">
    <property type="entry name" value="Dinitrogenase iron-molybdenum cofactor biosynthesis domain"/>
    <property type="match status" value="1"/>
</dbReference>
<sequence length="177" mass="19075">MSPPCVVSYWTLFKHFGTILCNTFYARFKLGIPKKIRGSGMRLIVATVRGGLDDYVNQSFGRTPTFTIVDVDENGNIVNVQVVENPGYSQPRGAGVTTAQFCIDQGADVVISGQFGPNSSGVLQAAGIRLVSAPPTMTVREAVEAYLRGELTQAIMGQGGMGRGRGRGRGRWMRGGW</sequence>
<accession>O50091</accession>
<name>O50091_PYRHO</name>
<dbReference type="PANTHER" id="PTHR33937:SF2">
    <property type="entry name" value="DINITROGENASE IRON-MOLYBDENUM COFACTOR BIOSYNTHESIS DOMAIN-CONTAINING PROTEIN"/>
    <property type="match status" value="1"/>
</dbReference>
<organism evidence="3 4">
    <name type="scientific">Pyrococcus horikoshii (strain ATCC 700860 / DSM 12428 / JCM 9974 / NBRC 100139 / OT-3)</name>
    <dbReference type="NCBI Taxonomy" id="70601"/>
    <lineage>
        <taxon>Archaea</taxon>
        <taxon>Methanobacteriati</taxon>
        <taxon>Methanobacteriota</taxon>
        <taxon>Thermococci</taxon>
        <taxon>Thermococcales</taxon>
        <taxon>Thermococcaceae</taxon>
        <taxon>Pyrococcus</taxon>
    </lineage>
</organism>
<proteinExistence type="predicted"/>
<evidence type="ECO:0000313" key="3">
    <source>
        <dbReference type="EMBL" id="BAA30489.1"/>
    </source>
</evidence>
<evidence type="ECO:0000256" key="1">
    <source>
        <dbReference type="SAM" id="MobiDB-lite"/>
    </source>
</evidence>
<dbReference type="SUPFAM" id="SSF53146">
    <property type="entry name" value="Nitrogenase accessory factor-like"/>
    <property type="match status" value="1"/>
</dbReference>
<dbReference type="InterPro" id="IPR033913">
    <property type="entry name" value="MTH1175_dom"/>
</dbReference>
<dbReference type="InterPro" id="IPR051840">
    <property type="entry name" value="NifX/NifY_domain"/>
</dbReference>
<dbReference type="EnsemblBacteria" id="BAA30489">
    <property type="protein sequence ID" value="BAA30489"/>
    <property type="gene ID" value="BAA30489"/>
</dbReference>
<gene>
    <name evidence="3" type="ordered locus">PH1383</name>
</gene>
<dbReference type="Proteomes" id="UP000000752">
    <property type="component" value="Chromosome"/>
</dbReference>
<dbReference type="eggNOG" id="arCOG02734">
    <property type="taxonomic scope" value="Archaea"/>
</dbReference>
<dbReference type="InterPro" id="IPR003731">
    <property type="entry name" value="Di-Nase_FeMo-co_biosynth"/>
</dbReference>
<dbReference type="InterPro" id="IPR036105">
    <property type="entry name" value="DiNase_FeMo-co_biosyn_sf"/>
</dbReference>
<dbReference type="AlphaFoldDB" id="O50091"/>
<dbReference type="PANTHER" id="PTHR33937">
    <property type="entry name" value="IRON-MOLYBDENUM PROTEIN-RELATED-RELATED"/>
    <property type="match status" value="1"/>
</dbReference>